<evidence type="ECO:0000313" key="3">
    <source>
        <dbReference type="EMBL" id="KIE06584.1"/>
    </source>
</evidence>
<reference evidence="3" key="1">
    <citation type="journal article" date="2015" name="Genome Announc.">
        <title>Draft Genome Sequence of Tolypothrix boutellei Strain VB521301.</title>
        <authorList>
            <person name="Chandrababunaidu M.M."/>
            <person name="Singh D."/>
            <person name="Sen D."/>
            <person name="Bhan S."/>
            <person name="Das S."/>
            <person name="Gupta A."/>
            <person name="Adhikary S.P."/>
            <person name="Tripathy S."/>
        </authorList>
    </citation>
    <scope>NUCLEOTIDE SEQUENCE</scope>
    <source>
        <strain evidence="3">VB521301</strain>
    </source>
</reference>
<dbReference type="STRING" id="1479485.DA73_0235110"/>
<evidence type="ECO:0000313" key="2">
    <source>
        <dbReference type="EMBL" id="KAF3890095.1"/>
    </source>
</evidence>
<gene>
    <name evidence="3" type="ORF">DA73_0235110</name>
    <name evidence="2" type="ORF">DA73_0400035035</name>
</gene>
<feature type="domain" description="Effector-associated" evidence="1">
    <location>
        <begin position="6"/>
        <end position="79"/>
    </location>
</feature>
<comment type="caution">
    <text evidence="3">The sequence shown here is derived from an EMBL/GenBank/DDBJ whole genome shotgun (WGS) entry which is preliminary data.</text>
</comment>
<name>A0A0C1QM49_9CYAN</name>
<dbReference type="Proteomes" id="UP000029738">
    <property type="component" value="Unassembled WGS sequence"/>
</dbReference>
<sequence>MKNIHLSGKQHQKLQEAFIDAFPNKFSLEEMLLVKLEKNLNVIVVGSDLKEIVFRLIQKAKSEGWLKDLVDAAHKSNPGI</sequence>
<proteinExistence type="predicted"/>
<reference evidence="2" key="2">
    <citation type="submission" date="2019-11" db="EMBL/GenBank/DDBJ databases">
        <title>Improved Assembly of Tolypothrix boutellei genome.</title>
        <authorList>
            <person name="Sarangi A.N."/>
            <person name="Mukherjee M."/>
            <person name="Ghosh S."/>
            <person name="Singh D."/>
            <person name="Das A."/>
            <person name="Kant S."/>
            <person name="Prusty A."/>
            <person name="Tripathy S."/>
        </authorList>
    </citation>
    <scope>NUCLEOTIDE SEQUENCE</scope>
    <source>
        <strain evidence="2">VB521301</strain>
    </source>
</reference>
<accession>A0A0C1QM49</accession>
<dbReference type="EMBL" id="JHEG04000001">
    <property type="protein sequence ID" value="KAF3890095.1"/>
    <property type="molecule type" value="Genomic_DNA"/>
</dbReference>
<evidence type="ECO:0000313" key="4">
    <source>
        <dbReference type="Proteomes" id="UP000029738"/>
    </source>
</evidence>
<protein>
    <recommendedName>
        <fullName evidence="1">Effector-associated domain-containing protein</fullName>
    </recommendedName>
</protein>
<dbReference type="AlphaFoldDB" id="A0A0C1QM49"/>
<evidence type="ECO:0000259" key="1">
    <source>
        <dbReference type="Pfam" id="PF19955"/>
    </source>
</evidence>
<dbReference type="EMBL" id="JHEG02000059">
    <property type="protein sequence ID" value="KIE06584.1"/>
    <property type="molecule type" value="Genomic_DNA"/>
</dbReference>
<organism evidence="3">
    <name type="scientific">Tolypothrix bouteillei VB521301</name>
    <dbReference type="NCBI Taxonomy" id="1479485"/>
    <lineage>
        <taxon>Bacteria</taxon>
        <taxon>Bacillati</taxon>
        <taxon>Cyanobacteriota</taxon>
        <taxon>Cyanophyceae</taxon>
        <taxon>Nostocales</taxon>
        <taxon>Tolypothrichaceae</taxon>
        <taxon>Tolypothrix</taxon>
    </lineage>
</organism>
<dbReference type="InterPro" id="IPR045430">
    <property type="entry name" value="EAD1"/>
</dbReference>
<dbReference type="RefSeq" id="WP_038082583.1">
    <property type="nucleotide sequence ID" value="NZ_JHEG04000001.1"/>
</dbReference>
<dbReference type="Pfam" id="PF19955">
    <property type="entry name" value="EAD1"/>
    <property type="match status" value="1"/>
</dbReference>
<dbReference type="OrthoDB" id="517890at2"/>
<keyword evidence="4" id="KW-1185">Reference proteome</keyword>